<organism evidence="2 3">
    <name type="scientific">Sphaerisporangium flaviroseum</name>
    <dbReference type="NCBI Taxonomy" id="509199"/>
    <lineage>
        <taxon>Bacteria</taxon>
        <taxon>Bacillati</taxon>
        <taxon>Actinomycetota</taxon>
        <taxon>Actinomycetes</taxon>
        <taxon>Streptosporangiales</taxon>
        <taxon>Streptosporangiaceae</taxon>
        <taxon>Sphaerisporangium</taxon>
    </lineage>
</organism>
<proteinExistence type="predicted"/>
<sequence>MPAVVAGNRWFGRLHGVVVLLLIGSGLALLSGLLATVVLALQGGGTNVDYGFPGLWPAEVEADLDGGLTPGTQVVRTMVEVTAYNPGDRVTIAALFVLTWLPTALTVFLALFWLSRITLPGGFRDNALFSFRTVILLRRIGKVLVLGSLVAVALDFVAKTAAAHILLQDRYLIPGTIVSPLFGLAAGVGGFVVAEVIRRGLEMLDELQGTI</sequence>
<evidence type="ECO:0008006" key="4">
    <source>
        <dbReference type="Google" id="ProtNLM"/>
    </source>
</evidence>
<comment type="caution">
    <text evidence="2">The sequence shown here is derived from an EMBL/GenBank/DDBJ whole genome shotgun (WGS) entry which is preliminary data.</text>
</comment>
<keyword evidence="1" id="KW-1133">Transmembrane helix</keyword>
<feature type="transmembrane region" description="Helical" evidence="1">
    <location>
        <begin position="17"/>
        <end position="41"/>
    </location>
</feature>
<reference evidence="3" key="1">
    <citation type="journal article" date="2019" name="Int. J. Syst. Evol. Microbiol.">
        <title>The Global Catalogue of Microorganisms (GCM) 10K type strain sequencing project: providing services to taxonomists for standard genome sequencing and annotation.</title>
        <authorList>
            <consortium name="The Broad Institute Genomics Platform"/>
            <consortium name="The Broad Institute Genome Sequencing Center for Infectious Disease"/>
            <person name="Wu L."/>
            <person name="Ma J."/>
        </authorList>
    </citation>
    <scope>NUCLEOTIDE SEQUENCE [LARGE SCALE GENOMIC DNA]</scope>
    <source>
        <strain evidence="3">JCM 16908</strain>
    </source>
</reference>
<keyword evidence="1" id="KW-0472">Membrane</keyword>
<protein>
    <recommendedName>
        <fullName evidence="4">DUF2975 domain-containing protein</fullName>
    </recommendedName>
</protein>
<feature type="transmembrane region" description="Helical" evidence="1">
    <location>
        <begin position="92"/>
        <end position="114"/>
    </location>
</feature>
<keyword evidence="3" id="KW-1185">Reference proteome</keyword>
<name>A0ABP7HSS5_9ACTN</name>
<dbReference type="Proteomes" id="UP001500888">
    <property type="component" value="Unassembled WGS sequence"/>
</dbReference>
<evidence type="ECO:0000313" key="3">
    <source>
        <dbReference type="Proteomes" id="UP001500888"/>
    </source>
</evidence>
<feature type="transmembrane region" description="Helical" evidence="1">
    <location>
        <begin position="143"/>
        <end position="165"/>
    </location>
</feature>
<dbReference type="Pfam" id="PF11188">
    <property type="entry name" value="DUF2975"/>
    <property type="match status" value="1"/>
</dbReference>
<dbReference type="EMBL" id="BAAAZR010000002">
    <property type="protein sequence ID" value="GAA3800452.1"/>
    <property type="molecule type" value="Genomic_DNA"/>
</dbReference>
<accession>A0ABP7HSS5</accession>
<keyword evidence="1" id="KW-0812">Transmembrane</keyword>
<feature type="transmembrane region" description="Helical" evidence="1">
    <location>
        <begin position="171"/>
        <end position="194"/>
    </location>
</feature>
<evidence type="ECO:0000256" key="1">
    <source>
        <dbReference type="SAM" id="Phobius"/>
    </source>
</evidence>
<dbReference type="InterPro" id="IPR021354">
    <property type="entry name" value="DUF2975"/>
</dbReference>
<gene>
    <name evidence="2" type="ORF">GCM10022226_20070</name>
</gene>
<evidence type="ECO:0000313" key="2">
    <source>
        <dbReference type="EMBL" id="GAA3800452.1"/>
    </source>
</evidence>